<accession>A0A0W1R7L4</accession>
<dbReference type="Pfam" id="PF03881">
    <property type="entry name" value="Fructosamin_kin"/>
    <property type="match status" value="1"/>
</dbReference>
<keyword evidence="2" id="KW-1185">Reference proteome</keyword>
<dbReference type="EMBL" id="LOPU01000029">
    <property type="protein sequence ID" value="KTG09419.1"/>
    <property type="molecule type" value="Genomic_DNA"/>
</dbReference>
<comment type="caution">
    <text evidence="1">The sequence shown here is derived from an EMBL/GenBank/DDBJ whole genome shotgun (WGS) entry which is preliminary data.</text>
</comment>
<dbReference type="PIRSF" id="PIRSF006221">
    <property type="entry name" value="Ketosamine-3-kinase"/>
    <property type="match status" value="1"/>
</dbReference>
<gene>
    <name evidence="1" type="ORF">AUR64_16715</name>
</gene>
<organism evidence="1 2">
    <name type="scientific">Haloprofundus marisrubri</name>
    <dbReference type="NCBI Taxonomy" id="1514971"/>
    <lineage>
        <taxon>Archaea</taxon>
        <taxon>Methanobacteriati</taxon>
        <taxon>Methanobacteriota</taxon>
        <taxon>Stenosarchaea group</taxon>
        <taxon>Halobacteria</taxon>
        <taxon>Halobacteriales</taxon>
        <taxon>Haloferacaceae</taxon>
        <taxon>Haloprofundus</taxon>
    </lineage>
</organism>
<dbReference type="InterPro" id="IPR011009">
    <property type="entry name" value="Kinase-like_dom_sf"/>
</dbReference>
<sequence length="288" mass="32436">MPETPPDSLSERVATALDRTPDAVTELTELDGGMIGSVYRVGFDDRTVVAKVGDTPLDVEAFMLRYLTDESDLPVPDVLYADPELLVLTHVDGDSTFSVATERDAADHLCRLHDVRADAFGFPRDTLTGPVRQPNPWTDSWPEFFEQHRLRHVADLAADGGSLSPSLHARVESVADDVDSLLTDPDRPSLIHGDVWTTNLLAQNDEIRAFLDPACYYAHPEVELAYVDWTDTFGDTFFTRYRESRGIDSGFFERRRFVYRLYPLLVHVHLFGGQYPDEVAETLNRIGY</sequence>
<reference evidence="1 2" key="1">
    <citation type="submission" date="2015-12" db="EMBL/GenBank/DDBJ databases">
        <title>Haloprofundus marisrubri gen. nov., sp. nov., an extremely halophilic archaeon isolated from the Discovery deep brine-seawater interface in the Red Sea.</title>
        <authorList>
            <person name="Zhang G."/>
            <person name="Stingl U."/>
            <person name="Rashid M."/>
        </authorList>
    </citation>
    <scope>NUCLEOTIDE SEQUENCE [LARGE SCALE GENOMIC DNA]</scope>
    <source>
        <strain evidence="1 2">SB9</strain>
    </source>
</reference>
<dbReference type="AlphaFoldDB" id="A0A0W1R7L4"/>
<evidence type="ECO:0000313" key="2">
    <source>
        <dbReference type="Proteomes" id="UP000054387"/>
    </source>
</evidence>
<dbReference type="OrthoDB" id="281727at2157"/>
<proteinExistence type="predicted"/>
<dbReference type="PANTHER" id="PTHR12149">
    <property type="entry name" value="FRUCTOSAMINE 3 KINASE-RELATED PROTEIN"/>
    <property type="match status" value="1"/>
</dbReference>
<dbReference type="SUPFAM" id="SSF56112">
    <property type="entry name" value="Protein kinase-like (PK-like)"/>
    <property type="match status" value="1"/>
</dbReference>
<protein>
    <submittedName>
        <fullName evidence="1">Fructosamine kinase</fullName>
    </submittedName>
</protein>
<evidence type="ECO:0000313" key="1">
    <source>
        <dbReference type="EMBL" id="KTG09419.1"/>
    </source>
</evidence>
<dbReference type="Proteomes" id="UP000054387">
    <property type="component" value="Unassembled WGS sequence"/>
</dbReference>
<keyword evidence="1" id="KW-0808">Transferase</keyword>
<dbReference type="Gene3D" id="3.30.200.20">
    <property type="entry name" value="Phosphorylase Kinase, domain 1"/>
    <property type="match status" value="1"/>
</dbReference>
<dbReference type="STRING" id="1514971.AUR64_16715"/>
<keyword evidence="1" id="KW-0418">Kinase</keyword>
<dbReference type="PANTHER" id="PTHR12149:SF8">
    <property type="entry name" value="PROTEIN-RIBULOSAMINE 3-KINASE"/>
    <property type="match status" value="1"/>
</dbReference>
<dbReference type="Gene3D" id="3.90.1200.10">
    <property type="match status" value="1"/>
</dbReference>
<dbReference type="RefSeq" id="WP_058582571.1">
    <property type="nucleotide sequence ID" value="NZ_LOPU01000029.1"/>
</dbReference>
<name>A0A0W1R7L4_9EURY</name>
<dbReference type="GO" id="GO:0016301">
    <property type="term" value="F:kinase activity"/>
    <property type="evidence" value="ECO:0007669"/>
    <property type="project" value="UniProtKB-KW"/>
</dbReference>
<dbReference type="InterPro" id="IPR016477">
    <property type="entry name" value="Fructo-/Ketosamine-3-kinase"/>
</dbReference>